<gene>
    <name evidence="2" type="ORF">F7D95_00755</name>
</gene>
<protein>
    <submittedName>
        <fullName evidence="2">Uncharacterized protein</fullName>
    </submittedName>
</protein>
<dbReference type="Proteomes" id="UP000442105">
    <property type="component" value="Unassembled WGS sequence"/>
</dbReference>
<organism evidence="2 3">
    <name type="scientific">Segatella copri</name>
    <dbReference type="NCBI Taxonomy" id="165179"/>
    <lineage>
        <taxon>Bacteria</taxon>
        <taxon>Pseudomonadati</taxon>
        <taxon>Bacteroidota</taxon>
        <taxon>Bacteroidia</taxon>
        <taxon>Bacteroidales</taxon>
        <taxon>Prevotellaceae</taxon>
        <taxon>Segatella</taxon>
    </lineage>
</organism>
<reference evidence="3" key="1">
    <citation type="submission" date="2019-09" db="EMBL/GenBank/DDBJ databases">
        <title>Distinct polysaccharide growth profiles of human intestinal Prevotella copri isolates.</title>
        <authorList>
            <person name="Fehlner-Peach H."/>
            <person name="Magnabosco C."/>
            <person name="Raghavan V."/>
            <person name="Scher J.U."/>
            <person name="Tett A."/>
            <person name="Cox L.M."/>
            <person name="Gottsegen C."/>
            <person name="Watters A."/>
            <person name="Wiltshire- Gordon J.D."/>
            <person name="Segata N."/>
            <person name="Bonneau R."/>
            <person name="Littman D.R."/>
        </authorList>
    </citation>
    <scope>NUCLEOTIDE SEQUENCE [LARGE SCALE GENOMIC DNA]</scope>
    <source>
        <strain evidence="3">iAQ1179</strain>
    </source>
</reference>
<dbReference type="RefSeq" id="WP_153081928.1">
    <property type="nucleotide sequence ID" value="NZ_VZCW01000020.1"/>
</dbReference>
<feature type="coiled-coil region" evidence="1">
    <location>
        <begin position="52"/>
        <end position="97"/>
    </location>
</feature>
<name>A0AA90UCX3_9BACT</name>
<accession>A0AA90UCX3</accession>
<proteinExistence type="predicted"/>
<keyword evidence="1" id="KW-0175">Coiled coil</keyword>
<evidence type="ECO:0000256" key="1">
    <source>
        <dbReference type="SAM" id="Coils"/>
    </source>
</evidence>
<comment type="caution">
    <text evidence="2">The sequence shown here is derived from an EMBL/GenBank/DDBJ whole genome shotgun (WGS) entry which is preliminary data.</text>
</comment>
<evidence type="ECO:0000313" key="2">
    <source>
        <dbReference type="EMBL" id="MQN11370.1"/>
    </source>
</evidence>
<sequence>MDKLRNRKGGNIMEKYLGLEYEDLAEREQFIKDNADSIENMGYTKPIPSDQIEKLKETLADASIKKLEQEEAKKAAVQMYNEEIKGYKLTIKDAADKLKSKSTYVKEPCYKLIDQQTRQVGYYTKEGTLVYQRAARHDELQPNIFKLPQQKTGTDDK</sequence>
<evidence type="ECO:0000313" key="3">
    <source>
        <dbReference type="Proteomes" id="UP000442105"/>
    </source>
</evidence>
<dbReference type="AlphaFoldDB" id="A0AA90UCX3"/>
<dbReference type="EMBL" id="VZCW01000020">
    <property type="protein sequence ID" value="MQN11370.1"/>
    <property type="molecule type" value="Genomic_DNA"/>
</dbReference>